<feature type="binding site" evidence="8">
    <location>
        <position position="121"/>
    </location>
    <ligand>
        <name>substrate</name>
    </ligand>
</feature>
<keyword evidence="4 8" id="KW-0521">NADP</keyword>
<evidence type="ECO:0000256" key="8">
    <source>
        <dbReference type="HAMAP-Rule" id="MF_00087"/>
    </source>
</evidence>
<feature type="binding site" evidence="8">
    <location>
        <begin position="49"/>
        <end position="52"/>
    </location>
    <ligand>
        <name>substrate</name>
    </ligand>
</feature>
<comment type="function">
    <text evidence="8">Catalyzes the NADPH-dependent reduction of glutamyl-tRNA(Glu) to glutamate 1-semialdehyde (GSA).</text>
</comment>
<dbReference type="Proteomes" id="UP001499924">
    <property type="component" value="Unassembled WGS sequence"/>
</dbReference>
<comment type="subunit">
    <text evidence="8">Homodimer.</text>
</comment>
<comment type="miscellaneous">
    <text evidence="8">During catalysis, the active site Cys acts as a nucleophile attacking the alpha-carbonyl group of tRNA-bound glutamate with the formation of a thioester intermediate between enzyme and glutamate, and the concomitant release of tRNA(Glu). The thioester intermediate is finally reduced by direct hydride transfer from NADPH, to form the product GSA.</text>
</comment>
<evidence type="ECO:0000256" key="6">
    <source>
        <dbReference type="ARBA" id="ARBA00023244"/>
    </source>
</evidence>
<comment type="pathway">
    <text evidence="1 8 9">Porphyrin-containing compound metabolism; protoporphyrin-IX biosynthesis; 5-aminolevulinate from L-glutamyl-tRNA(Glu): step 1/2.</text>
</comment>
<evidence type="ECO:0000259" key="12">
    <source>
        <dbReference type="Pfam" id="PF05201"/>
    </source>
</evidence>
<evidence type="ECO:0000259" key="10">
    <source>
        <dbReference type="Pfam" id="PF00745"/>
    </source>
</evidence>
<dbReference type="InterPro" id="IPR036291">
    <property type="entry name" value="NAD(P)-bd_dom_sf"/>
</dbReference>
<dbReference type="EC" id="1.2.1.70" evidence="3 8"/>
<dbReference type="InterPro" id="IPR015895">
    <property type="entry name" value="4pyrrol_synth_GluRdtase_N"/>
</dbReference>
<gene>
    <name evidence="8" type="primary">hemA</name>
    <name evidence="13" type="ORF">GCM10010531_16750</name>
</gene>
<evidence type="ECO:0000256" key="5">
    <source>
        <dbReference type="ARBA" id="ARBA00023002"/>
    </source>
</evidence>
<dbReference type="InterPro" id="IPR036453">
    <property type="entry name" value="GluRdtase_dimer_dom_sf"/>
</dbReference>
<dbReference type="Pfam" id="PF05201">
    <property type="entry name" value="GlutR_N"/>
    <property type="match status" value="1"/>
</dbReference>
<protein>
    <recommendedName>
        <fullName evidence="3 8">Glutamyl-tRNA reductase</fullName>
        <shortName evidence="8">GluTR</shortName>
        <ecNumber evidence="3 8">1.2.1.70</ecNumber>
    </recommendedName>
</protein>
<dbReference type="Gene3D" id="3.40.50.720">
    <property type="entry name" value="NAD(P)-binding Rossmann-like Domain"/>
    <property type="match status" value="1"/>
</dbReference>
<feature type="domain" description="Tetrapyrrole biosynthesis glutamyl-tRNA reductase dimerisation" evidence="10">
    <location>
        <begin position="320"/>
        <end position="417"/>
    </location>
</feature>
<dbReference type="InterPro" id="IPR006151">
    <property type="entry name" value="Shikm_DH/Glu-tRNA_Rdtase"/>
</dbReference>
<evidence type="ECO:0000259" key="11">
    <source>
        <dbReference type="Pfam" id="PF01488"/>
    </source>
</evidence>
<feature type="domain" description="Glutamyl-tRNA reductase N-terminal" evidence="12">
    <location>
        <begin position="6"/>
        <end position="157"/>
    </location>
</feature>
<dbReference type="HAMAP" id="MF_00087">
    <property type="entry name" value="Glu_tRNA_reductase"/>
    <property type="match status" value="1"/>
</dbReference>
<dbReference type="InterPro" id="IPR000343">
    <property type="entry name" value="4pyrrol_synth_GluRdtase"/>
</dbReference>
<dbReference type="InterPro" id="IPR015896">
    <property type="entry name" value="4pyrrol_synth_GluRdtase_dimer"/>
</dbReference>
<proteinExistence type="inferred from homology"/>
<keyword evidence="5 8" id="KW-0560">Oxidoreductase</keyword>
<dbReference type="PROSITE" id="PS00747">
    <property type="entry name" value="GLUTR"/>
    <property type="match status" value="1"/>
</dbReference>
<reference evidence="14" key="1">
    <citation type="journal article" date="2019" name="Int. J. Syst. Evol. Microbiol.">
        <title>The Global Catalogue of Microorganisms (GCM) 10K type strain sequencing project: providing services to taxonomists for standard genome sequencing and annotation.</title>
        <authorList>
            <consortium name="The Broad Institute Genomics Platform"/>
            <consortium name="The Broad Institute Genome Sequencing Center for Infectious Disease"/>
            <person name="Wu L."/>
            <person name="Ma J."/>
        </authorList>
    </citation>
    <scope>NUCLEOTIDE SEQUENCE [LARGE SCALE GENOMIC DNA]</scope>
    <source>
        <strain evidence="14">JCM 15614</strain>
    </source>
</reference>
<dbReference type="InterPro" id="IPR036343">
    <property type="entry name" value="GluRdtase_N_sf"/>
</dbReference>
<sequence>MTIVSVGLSHRITPVELLEKLVVPSAQLDDVLARLCGTPPIDEVVVLSTCNRLEVYAATRGPVAEVTGAVADLMAARGPVPVGEYLRTARTRVDAAAVEHLFTVACGLDSMAVGEDQIVAQLRAATHAATEAGTAGPVLTRLIDAALRASKRARTRTRIGSAGISLARTGLGLAGEALGGLEGRHALVLGTGGAGKLAVRLLHQAGVGRLSVAGRNEPATTRLAASVGGTPLGADDVPTALADTDLLVTATGCPAPLVLAEQVRAARSAASSRPMFVLDLGMPPDVESEVGRLAGVTLVDIAALGRHLAEARRPDDMPVVRAIIAQEVAACVDAQRAAESGPIIGAMRARVDALAASEMVRLSGRLPDLTEQHRVETEAAVHRILRKFLHGPTVRARELAADPDGRLYVEALRRLFDPAGSEAIR</sequence>
<dbReference type="PANTHER" id="PTHR43013:SF1">
    <property type="entry name" value="GLUTAMYL-TRNA REDUCTASE"/>
    <property type="match status" value="1"/>
</dbReference>
<dbReference type="SUPFAM" id="SSF69075">
    <property type="entry name" value="Glutamyl tRNA-reductase dimerization domain"/>
    <property type="match status" value="1"/>
</dbReference>
<dbReference type="RefSeq" id="WP_344688315.1">
    <property type="nucleotide sequence ID" value="NZ_BAAAVV010000003.1"/>
</dbReference>
<feature type="binding site" evidence="8">
    <location>
        <begin position="115"/>
        <end position="117"/>
    </location>
    <ligand>
        <name>substrate</name>
    </ligand>
</feature>
<dbReference type="InterPro" id="IPR018214">
    <property type="entry name" value="GluRdtase_CS"/>
</dbReference>
<keyword evidence="14" id="KW-1185">Reference proteome</keyword>
<name>A0ABP6P1W7_9ACTN</name>
<accession>A0ABP6P1W7</accession>
<feature type="site" description="Important for activity" evidence="8">
    <location>
        <position position="100"/>
    </location>
</feature>
<dbReference type="EMBL" id="BAAAVV010000003">
    <property type="protein sequence ID" value="GAA3164988.1"/>
    <property type="molecule type" value="Genomic_DNA"/>
</dbReference>
<organism evidence="13 14">
    <name type="scientific">Blastococcus jejuensis</name>
    <dbReference type="NCBI Taxonomy" id="351224"/>
    <lineage>
        <taxon>Bacteria</taxon>
        <taxon>Bacillati</taxon>
        <taxon>Actinomycetota</taxon>
        <taxon>Actinomycetes</taxon>
        <taxon>Geodermatophilales</taxon>
        <taxon>Geodermatophilaceae</taxon>
        <taxon>Blastococcus</taxon>
    </lineage>
</organism>
<comment type="catalytic activity">
    <reaction evidence="7 8 9">
        <text>(S)-4-amino-5-oxopentanoate + tRNA(Glu) + NADP(+) = L-glutamyl-tRNA(Glu) + NADPH + H(+)</text>
        <dbReference type="Rhea" id="RHEA:12344"/>
        <dbReference type="Rhea" id="RHEA-COMP:9663"/>
        <dbReference type="Rhea" id="RHEA-COMP:9680"/>
        <dbReference type="ChEBI" id="CHEBI:15378"/>
        <dbReference type="ChEBI" id="CHEBI:57501"/>
        <dbReference type="ChEBI" id="CHEBI:57783"/>
        <dbReference type="ChEBI" id="CHEBI:58349"/>
        <dbReference type="ChEBI" id="CHEBI:78442"/>
        <dbReference type="ChEBI" id="CHEBI:78520"/>
        <dbReference type="EC" id="1.2.1.70"/>
    </reaction>
</comment>
<dbReference type="Pfam" id="PF00745">
    <property type="entry name" value="GlutR_dimer"/>
    <property type="match status" value="1"/>
</dbReference>
<comment type="domain">
    <text evidence="8">Possesses an unusual extended V-shaped dimeric structure with each monomer consisting of three distinct domains arranged along a curved 'spinal' alpha-helix. The N-terminal catalytic domain specifically recognizes the glutamate moiety of the substrate. The second domain is the NADPH-binding domain, and the third C-terminal domain is responsible for dimerization.</text>
</comment>
<evidence type="ECO:0000313" key="13">
    <source>
        <dbReference type="EMBL" id="GAA3164988.1"/>
    </source>
</evidence>
<dbReference type="PIRSF" id="PIRSF000445">
    <property type="entry name" value="4pyrrol_synth_GluRdtase"/>
    <property type="match status" value="1"/>
</dbReference>
<dbReference type="PANTHER" id="PTHR43013">
    <property type="entry name" value="GLUTAMYL-TRNA REDUCTASE"/>
    <property type="match status" value="1"/>
</dbReference>
<evidence type="ECO:0000256" key="7">
    <source>
        <dbReference type="ARBA" id="ARBA00047464"/>
    </source>
</evidence>
<feature type="domain" description="Quinate/shikimate 5-dehydrogenase/glutamyl-tRNA reductase" evidence="11">
    <location>
        <begin position="173"/>
        <end position="304"/>
    </location>
</feature>
<evidence type="ECO:0000256" key="4">
    <source>
        <dbReference type="ARBA" id="ARBA00022857"/>
    </source>
</evidence>
<evidence type="ECO:0000256" key="9">
    <source>
        <dbReference type="RuleBase" id="RU000584"/>
    </source>
</evidence>
<comment type="similarity">
    <text evidence="2 8 9">Belongs to the glutamyl-tRNA reductase family.</text>
</comment>
<evidence type="ECO:0000313" key="14">
    <source>
        <dbReference type="Proteomes" id="UP001499924"/>
    </source>
</evidence>
<dbReference type="SUPFAM" id="SSF51735">
    <property type="entry name" value="NAD(P)-binding Rossmann-fold domains"/>
    <property type="match status" value="1"/>
</dbReference>
<feature type="binding site" evidence="8">
    <location>
        <position position="110"/>
    </location>
    <ligand>
        <name>substrate</name>
    </ligand>
</feature>
<dbReference type="Pfam" id="PF01488">
    <property type="entry name" value="Shikimate_DH"/>
    <property type="match status" value="1"/>
</dbReference>
<dbReference type="SUPFAM" id="SSF69742">
    <property type="entry name" value="Glutamyl tRNA-reductase catalytic, N-terminal domain"/>
    <property type="match status" value="1"/>
</dbReference>
<keyword evidence="6 8" id="KW-0627">Porphyrin biosynthesis</keyword>
<feature type="active site" description="Nucleophile" evidence="8">
    <location>
        <position position="50"/>
    </location>
</feature>
<dbReference type="Gene3D" id="3.30.460.30">
    <property type="entry name" value="Glutamyl-tRNA reductase, N-terminal domain"/>
    <property type="match status" value="1"/>
</dbReference>
<comment type="caution">
    <text evidence="13">The sequence shown here is derived from an EMBL/GenBank/DDBJ whole genome shotgun (WGS) entry which is preliminary data.</text>
</comment>
<evidence type="ECO:0000256" key="1">
    <source>
        <dbReference type="ARBA" id="ARBA00005059"/>
    </source>
</evidence>
<feature type="binding site" evidence="8">
    <location>
        <begin position="190"/>
        <end position="195"/>
    </location>
    <ligand>
        <name>NADP(+)</name>
        <dbReference type="ChEBI" id="CHEBI:58349"/>
    </ligand>
</feature>
<evidence type="ECO:0000256" key="2">
    <source>
        <dbReference type="ARBA" id="ARBA00005916"/>
    </source>
</evidence>
<evidence type="ECO:0000256" key="3">
    <source>
        <dbReference type="ARBA" id="ARBA00012970"/>
    </source>
</evidence>
<dbReference type="NCBIfam" id="TIGR01035">
    <property type="entry name" value="hemA"/>
    <property type="match status" value="1"/>
</dbReference>